<evidence type="ECO:0000256" key="1">
    <source>
        <dbReference type="SAM" id="MobiDB-lite"/>
    </source>
</evidence>
<dbReference type="EMBL" id="CP059322">
    <property type="protein sequence ID" value="QLQ34906.1"/>
    <property type="molecule type" value="Genomic_DNA"/>
</dbReference>
<dbReference type="RefSeq" id="WP_181572964.1">
    <property type="nucleotide sequence ID" value="NZ_CP059322.2"/>
</dbReference>
<dbReference type="AlphaFoldDB" id="A0A7L6AZA0"/>
<reference evidence="2 3" key="2">
    <citation type="journal article" date="2021" name="Mar. Drugs">
        <title>A New Micromonospora Strain with Antibiotic Activity Isolated from the Microbiome of a Mid-Atlantic Deep-Sea Sponge.</title>
        <authorList>
            <person name="Back C.R."/>
            <person name="Stennett H.L."/>
            <person name="Williams S.E."/>
            <person name="Wang L."/>
            <person name="Ojeda Gomez J."/>
            <person name="Abdulle O.M."/>
            <person name="Duffy T."/>
            <person name="Neal C."/>
            <person name="Mantell J."/>
            <person name="Jepson M.A."/>
            <person name="Hendry K.R."/>
            <person name="Powell D."/>
            <person name="Stach J.E.M."/>
            <person name="Essex-Lopresti A.E."/>
            <person name="Willis C.L."/>
            <person name="Curnow P."/>
            <person name="Race P.R."/>
        </authorList>
    </citation>
    <scope>NUCLEOTIDE SEQUENCE [LARGE SCALE GENOMIC DNA]</scope>
    <source>
        <strain evidence="2 3">28ISP2-46</strain>
    </source>
</reference>
<protein>
    <submittedName>
        <fullName evidence="2">Uncharacterized protein</fullName>
    </submittedName>
</protein>
<gene>
    <name evidence="2" type="ORF">H1D33_26220</name>
</gene>
<dbReference type="KEGG" id="mfeu:H1D33_26220"/>
<sequence length="52" mass="5163">MDSTSPGASAVDNARGVGTSCGPVGVNTYVSRAATADRPDLVIGEPKAASER</sequence>
<accession>A0A7L6AZA0</accession>
<feature type="region of interest" description="Disordered" evidence="1">
    <location>
        <begin position="1"/>
        <end position="52"/>
    </location>
</feature>
<reference evidence="3" key="1">
    <citation type="submission" date="2020-07" db="EMBL/GenBank/DDBJ databases">
        <title>A new Micromonospora strain with potent antibiotic activity isolated from the microbiome of a mid-Atlantic deep-sea sponge.</title>
        <authorList>
            <person name="Back C.R."/>
            <person name="Stennett H.L."/>
            <person name="Williams S.E."/>
            <person name="Wang L."/>
            <person name="Ojeda Gomez J."/>
            <person name="Abdulle O.M."/>
            <person name="Duffy T."/>
            <person name="Hendry K.R."/>
            <person name="Powell D."/>
            <person name="Stach J.E."/>
            <person name="Essex-Lopresti A.E."/>
            <person name="Willis C.L."/>
            <person name="Curnow P."/>
            <person name="Race P.R."/>
        </authorList>
    </citation>
    <scope>NUCLEOTIDE SEQUENCE [LARGE SCALE GENOMIC DNA]</scope>
    <source>
        <strain evidence="3">28ISP2-46</strain>
    </source>
</reference>
<dbReference type="Proteomes" id="UP000510844">
    <property type="component" value="Chromosome"/>
</dbReference>
<keyword evidence="3" id="KW-1185">Reference proteome</keyword>
<evidence type="ECO:0000313" key="2">
    <source>
        <dbReference type="EMBL" id="QLQ34906.1"/>
    </source>
</evidence>
<evidence type="ECO:0000313" key="3">
    <source>
        <dbReference type="Proteomes" id="UP000510844"/>
    </source>
</evidence>
<proteinExistence type="predicted"/>
<name>A0A7L6AZA0_9ACTN</name>
<organism evidence="2 3">
    <name type="scientific">Micromonospora robiginosa</name>
    <dbReference type="NCBI Taxonomy" id="2749844"/>
    <lineage>
        <taxon>Bacteria</taxon>
        <taxon>Bacillati</taxon>
        <taxon>Actinomycetota</taxon>
        <taxon>Actinomycetes</taxon>
        <taxon>Micromonosporales</taxon>
        <taxon>Micromonosporaceae</taxon>
        <taxon>Micromonospora</taxon>
    </lineage>
</organism>